<dbReference type="InterPro" id="IPR044550">
    <property type="entry name" value="WzxE"/>
</dbReference>
<feature type="transmembrane region" description="Helical" evidence="6">
    <location>
        <begin position="333"/>
        <end position="354"/>
    </location>
</feature>
<evidence type="ECO:0000256" key="2">
    <source>
        <dbReference type="ARBA" id="ARBA00022475"/>
    </source>
</evidence>
<keyword evidence="8" id="KW-1185">Reference proteome</keyword>
<sequence>MLKVTSANTGLVLVRMLFSLVSQKALAILIGAEGISLVGNLKNVLAFLEQFSILGTSNGLVKYIAQHKVDKKQLSNLFSTVFVLSAITCIISFIILFFWSNTLSNFIFGEGSDFGFIFKILAFILPFTSINAVLYSLLNGLSAYRLFSKIGLVVVITSTVLIVLLTIKFGLTGSLIAFSTIPFLQFLIYIILSSKTYSGYINLRSISFNLSFKKQLLSYSLMTLVVVFLINITDVAIRHLIQDKISMADAGYWTAMNSISKVYMQFTAAIFPLYILPVYAKLNNTVDFRKEVIKIYKMLLPLLFIGMVIVFIFRDFIIKALYTNEFLEMSSLFKWQLLGDLVKFIAIVLSYQFIAKKQMGYFIITEVFSVLMFYGFSVYFIDIYGTDGVVMAHFVRYVLFLLIVLFILRHSLIGSKVE</sequence>
<dbReference type="Proteomes" id="UP000184396">
    <property type="component" value="Unassembled WGS sequence"/>
</dbReference>
<dbReference type="GO" id="GO:0005886">
    <property type="term" value="C:plasma membrane"/>
    <property type="evidence" value="ECO:0007669"/>
    <property type="project" value="UniProtKB-SubCell"/>
</dbReference>
<feature type="transmembrane region" description="Helical" evidence="6">
    <location>
        <begin position="262"/>
        <end position="280"/>
    </location>
</feature>
<accession>A0A1M6H272</accession>
<keyword evidence="2" id="KW-1003">Cell membrane</keyword>
<feature type="transmembrane region" description="Helical" evidence="6">
    <location>
        <begin position="77"/>
        <end position="99"/>
    </location>
</feature>
<dbReference type="Pfam" id="PF13440">
    <property type="entry name" value="Polysacc_synt_3"/>
    <property type="match status" value="1"/>
</dbReference>
<dbReference type="STRING" id="1178825.SAMN05216261_2993"/>
<organism evidence="7 8">
    <name type="scientific">Algibacter luteus</name>
    <dbReference type="NCBI Taxonomy" id="1178825"/>
    <lineage>
        <taxon>Bacteria</taxon>
        <taxon>Pseudomonadati</taxon>
        <taxon>Bacteroidota</taxon>
        <taxon>Flavobacteriia</taxon>
        <taxon>Flavobacteriales</taxon>
        <taxon>Flavobacteriaceae</taxon>
        <taxon>Algibacter</taxon>
    </lineage>
</organism>
<evidence type="ECO:0000256" key="3">
    <source>
        <dbReference type="ARBA" id="ARBA00022692"/>
    </source>
</evidence>
<reference evidence="7 8" key="1">
    <citation type="submission" date="2016-11" db="EMBL/GenBank/DDBJ databases">
        <authorList>
            <person name="Jaros S."/>
            <person name="Januszkiewicz K."/>
            <person name="Wedrychowicz H."/>
        </authorList>
    </citation>
    <scope>NUCLEOTIDE SEQUENCE [LARGE SCALE GENOMIC DNA]</scope>
    <source>
        <strain evidence="7 8">CGMCC 1.12213</strain>
    </source>
</reference>
<feature type="transmembrane region" description="Helical" evidence="6">
    <location>
        <begin position="390"/>
        <end position="408"/>
    </location>
</feature>
<dbReference type="RefSeq" id="WP_143148151.1">
    <property type="nucleotide sequence ID" value="NZ_ALIH01000017.1"/>
</dbReference>
<evidence type="ECO:0000256" key="5">
    <source>
        <dbReference type="ARBA" id="ARBA00023136"/>
    </source>
</evidence>
<dbReference type="CDD" id="cd13125">
    <property type="entry name" value="MATE_like_10"/>
    <property type="match status" value="1"/>
</dbReference>
<dbReference type="EMBL" id="FQYK01000011">
    <property type="protein sequence ID" value="SHJ16323.1"/>
    <property type="molecule type" value="Genomic_DNA"/>
</dbReference>
<protein>
    <submittedName>
        <fullName evidence="7">Polysaccharide transporter, PST family</fullName>
    </submittedName>
</protein>
<dbReference type="InterPro" id="IPR050833">
    <property type="entry name" value="Poly_Biosynth_Transport"/>
</dbReference>
<name>A0A1M6H272_9FLAO</name>
<evidence type="ECO:0000313" key="7">
    <source>
        <dbReference type="EMBL" id="SHJ16323.1"/>
    </source>
</evidence>
<dbReference type="GO" id="GO:0009246">
    <property type="term" value="P:enterobacterial common antigen biosynthetic process"/>
    <property type="evidence" value="ECO:0007669"/>
    <property type="project" value="InterPro"/>
</dbReference>
<dbReference type="AlphaFoldDB" id="A0A1M6H272"/>
<evidence type="ECO:0000256" key="1">
    <source>
        <dbReference type="ARBA" id="ARBA00004651"/>
    </source>
</evidence>
<feature type="transmembrane region" description="Helical" evidence="6">
    <location>
        <begin position="216"/>
        <end position="237"/>
    </location>
</feature>
<evidence type="ECO:0000256" key="4">
    <source>
        <dbReference type="ARBA" id="ARBA00022989"/>
    </source>
</evidence>
<keyword evidence="3 6" id="KW-0812">Transmembrane</keyword>
<feature type="transmembrane region" description="Helical" evidence="6">
    <location>
        <begin position="175"/>
        <end position="195"/>
    </location>
</feature>
<feature type="transmembrane region" description="Helical" evidence="6">
    <location>
        <begin position="114"/>
        <end position="138"/>
    </location>
</feature>
<dbReference type="eggNOG" id="COG2244">
    <property type="taxonomic scope" value="Bacteria"/>
</dbReference>
<gene>
    <name evidence="7" type="ORF">SAMN05216261_2993</name>
</gene>
<keyword evidence="4 6" id="KW-1133">Transmembrane helix</keyword>
<evidence type="ECO:0000256" key="6">
    <source>
        <dbReference type="SAM" id="Phobius"/>
    </source>
</evidence>
<feature type="transmembrane region" description="Helical" evidence="6">
    <location>
        <begin position="150"/>
        <end position="169"/>
    </location>
</feature>
<evidence type="ECO:0000313" key="8">
    <source>
        <dbReference type="Proteomes" id="UP000184396"/>
    </source>
</evidence>
<dbReference type="PANTHER" id="PTHR30250">
    <property type="entry name" value="PST FAMILY PREDICTED COLANIC ACID TRANSPORTER"/>
    <property type="match status" value="1"/>
</dbReference>
<dbReference type="PANTHER" id="PTHR30250:SF30">
    <property type="entry name" value="LIPID III FLIPPASE"/>
    <property type="match status" value="1"/>
</dbReference>
<dbReference type="OrthoDB" id="9769862at2"/>
<feature type="transmembrane region" description="Helical" evidence="6">
    <location>
        <begin position="292"/>
        <end position="313"/>
    </location>
</feature>
<feature type="transmembrane region" description="Helical" evidence="6">
    <location>
        <begin position="361"/>
        <end position="384"/>
    </location>
</feature>
<comment type="subcellular location">
    <subcellularLocation>
        <location evidence="1">Cell membrane</location>
        <topology evidence="1">Multi-pass membrane protein</topology>
    </subcellularLocation>
</comment>
<proteinExistence type="predicted"/>
<keyword evidence="5 6" id="KW-0472">Membrane</keyword>